<sequence>MGLKVVLGGSTGFIGKEILRQCIQHPDITSIVALTRRQLPAPVDPKVSVVIPDDWLNYSPAVLQAIEGADACIWAIGKGPQKITTEEEANEIKKFCNDYTLAAAKALTPAPDSSGKKFRFVYLSGMSAERDQDKALWFMQEFRRIRLNSTFSRTPKRTQRCSSRTSSGRGSCWGRRRASRTWCAG</sequence>
<dbReference type="SUPFAM" id="SSF51735">
    <property type="entry name" value="NAD(P)-binding Rossmann-fold domains"/>
    <property type="match status" value="1"/>
</dbReference>
<comment type="caution">
    <text evidence="2">The sequence shown here is derived from an EMBL/GenBank/DDBJ whole genome shotgun (WGS) entry which is preliminary data.</text>
</comment>
<evidence type="ECO:0000259" key="1">
    <source>
        <dbReference type="Pfam" id="PF13460"/>
    </source>
</evidence>
<dbReference type="InterPro" id="IPR016040">
    <property type="entry name" value="NAD(P)-bd_dom"/>
</dbReference>
<evidence type="ECO:0000313" key="3">
    <source>
        <dbReference type="Proteomes" id="UP001285441"/>
    </source>
</evidence>
<feature type="domain" description="NAD(P)-binding" evidence="1">
    <location>
        <begin position="9"/>
        <end position="143"/>
    </location>
</feature>
<gene>
    <name evidence="2" type="ORF">B0H63DRAFT_488899</name>
</gene>
<dbReference type="AlphaFoldDB" id="A0AAE0K317"/>
<protein>
    <recommendedName>
        <fullName evidence="1">NAD(P)-binding domain-containing protein</fullName>
    </recommendedName>
</protein>
<accession>A0AAE0K317</accession>
<keyword evidence="3" id="KW-1185">Reference proteome</keyword>
<dbReference type="PANTHER" id="PTHR14097">
    <property type="entry name" value="OXIDOREDUCTASE HTATIP2"/>
    <property type="match status" value="1"/>
</dbReference>
<dbReference type="PANTHER" id="PTHR14097:SF9">
    <property type="entry name" value="EPIMERASE, PUTATIVE (AFU_ORTHOLOGUE AFUA_8G07320)-RELATED"/>
    <property type="match status" value="1"/>
</dbReference>
<proteinExistence type="predicted"/>
<dbReference type="EMBL" id="JAULSW010000010">
    <property type="protein sequence ID" value="KAK3368662.1"/>
    <property type="molecule type" value="Genomic_DNA"/>
</dbReference>
<dbReference type="InterPro" id="IPR036291">
    <property type="entry name" value="NAD(P)-bd_dom_sf"/>
</dbReference>
<reference evidence="2" key="1">
    <citation type="journal article" date="2023" name="Mol. Phylogenet. Evol.">
        <title>Genome-scale phylogeny and comparative genomics of the fungal order Sordariales.</title>
        <authorList>
            <person name="Hensen N."/>
            <person name="Bonometti L."/>
            <person name="Westerberg I."/>
            <person name="Brannstrom I.O."/>
            <person name="Guillou S."/>
            <person name="Cros-Aarteil S."/>
            <person name="Calhoun S."/>
            <person name="Haridas S."/>
            <person name="Kuo A."/>
            <person name="Mondo S."/>
            <person name="Pangilinan J."/>
            <person name="Riley R."/>
            <person name="LaButti K."/>
            <person name="Andreopoulos B."/>
            <person name="Lipzen A."/>
            <person name="Chen C."/>
            <person name="Yan M."/>
            <person name="Daum C."/>
            <person name="Ng V."/>
            <person name="Clum A."/>
            <person name="Steindorff A."/>
            <person name="Ohm R.A."/>
            <person name="Martin F."/>
            <person name="Silar P."/>
            <person name="Natvig D.O."/>
            <person name="Lalanne C."/>
            <person name="Gautier V."/>
            <person name="Ament-Velasquez S.L."/>
            <person name="Kruys A."/>
            <person name="Hutchinson M.I."/>
            <person name="Powell A.J."/>
            <person name="Barry K."/>
            <person name="Miller A.N."/>
            <person name="Grigoriev I.V."/>
            <person name="Debuchy R."/>
            <person name="Gladieux P."/>
            <person name="Hiltunen Thoren M."/>
            <person name="Johannesson H."/>
        </authorList>
    </citation>
    <scope>NUCLEOTIDE SEQUENCE</scope>
    <source>
        <strain evidence="2">CBS 232.78</strain>
    </source>
</reference>
<evidence type="ECO:0000313" key="2">
    <source>
        <dbReference type="EMBL" id="KAK3368662.1"/>
    </source>
</evidence>
<dbReference type="Pfam" id="PF13460">
    <property type="entry name" value="NAD_binding_10"/>
    <property type="match status" value="1"/>
</dbReference>
<dbReference type="Proteomes" id="UP001285441">
    <property type="component" value="Unassembled WGS sequence"/>
</dbReference>
<organism evidence="2 3">
    <name type="scientific">Podospora didyma</name>
    <dbReference type="NCBI Taxonomy" id="330526"/>
    <lineage>
        <taxon>Eukaryota</taxon>
        <taxon>Fungi</taxon>
        <taxon>Dikarya</taxon>
        <taxon>Ascomycota</taxon>
        <taxon>Pezizomycotina</taxon>
        <taxon>Sordariomycetes</taxon>
        <taxon>Sordariomycetidae</taxon>
        <taxon>Sordariales</taxon>
        <taxon>Podosporaceae</taxon>
        <taxon>Podospora</taxon>
    </lineage>
</organism>
<reference evidence="2" key="2">
    <citation type="submission" date="2023-06" db="EMBL/GenBank/DDBJ databases">
        <authorList>
            <consortium name="Lawrence Berkeley National Laboratory"/>
            <person name="Haridas S."/>
            <person name="Hensen N."/>
            <person name="Bonometti L."/>
            <person name="Westerberg I."/>
            <person name="Brannstrom I.O."/>
            <person name="Guillou S."/>
            <person name="Cros-Aarteil S."/>
            <person name="Calhoun S."/>
            <person name="Kuo A."/>
            <person name="Mondo S."/>
            <person name="Pangilinan J."/>
            <person name="Riley R."/>
            <person name="LaButti K."/>
            <person name="Andreopoulos B."/>
            <person name="Lipzen A."/>
            <person name="Chen C."/>
            <person name="Yanf M."/>
            <person name="Daum C."/>
            <person name="Ng V."/>
            <person name="Clum A."/>
            <person name="Steindorff A."/>
            <person name="Ohm R."/>
            <person name="Martin F."/>
            <person name="Silar P."/>
            <person name="Natvig D."/>
            <person name="Lalanne C."/>
            <person name="Gautier V."/>
            <person name="Ament-velasquez S.L."/>
            <person name="Kruys A."/>
            <person name="Hutchinson M.I."/>
            <person name="Powell A.J."/>
            <person name="Barry K."/>
            <person name="Miller A.N."/>
            <person name="Grigoriev I.V."/>
            <person name="Debuchy R."/>
            <person name="Gladieux P."/>
            <person name="Thoren M.H."/>
            <person name="Johannesson H."/>
        </authorList>
    </citation>
    <scope>NUCLEOTIDE SEQUENCE</scope>
    <source>
        <strain evidence="2">CBS 232.78</strain>
    </source>
</reference>
<name>A0AAE0K317_9PEZI</name>
<dbReference type="Gene3D" id="3.40.50.720">
    <property type="entry name" value="NAD(P)-binding Rossmann-like Domain"/>
    <property type="match status" value="1"/>
</dbReference>